<dbReference type="Gene3D" id="3.20.20.370">
    <property type="entry name" value="Glycoside hydrolase/deacetylase"/>
    <property type="match status" value="1"/>
</dbReference>
<feature type="domain" description="NodB homology" evidence="3">
    <location>
        <begin position="82"/>
        <end position="327"/>
    </location>
</feature>
<gene>
    <name evidence="4" type="ORF">A4D02_04710</name>
</gene>
<dbReference type="CDD" id="cd10918">
    <property type="entry name" value="CE4_NodB_like_5s_6s"/>
    <property type="match status" value="1"/>
</dbReference>
<dbReference type="InterPro" id="IPR011330">
    <property type="entry name" value="Glyco_hydro/deAcase_b/a-brl"/>
</dbReference>
<dbReference type="PROSITE" id="PS51677">
    <property type="entry name" value="NODB"/>
    <property type="match status" value="1"/>
</dbReference>
<dbReference type="SUPFAM" id="SSF88713">
    <property type="entry name" value="Glycoside hydrolase/deacetylase"/>
    <property type="match status" value="1"/>
</dbReference>
<keyword evidence="5" id="KW-1185">Reference proteome</keyword>
<dbReference type="Proteomes" id="UP000192277">
    <property type="component" value="Unassembled WGS sequence"/>
</dbReference>
<sequence length="327" mass="37732">MNKNFRNLLGCLAAHTLILTGRVKQATKKALETECILSLYFHKPAKDEFEFCIRWLRRKGFRFISPRDLEKIINGEIPFPKGAVLLTVDDGWQSNVTNVADVATRNEVPVTIFVSTTPAEEGTYWWSYVTQAKRQGLTSFSKQALKKMPEEERVNILKEIKQMIYPGRDAMTVDQVKMVARSPYITIGSHTQTHPILINCPETQVYEELKGSRQKLESWTGKEVAYFAYPNGDFSRREIKILKTLHYRLAFSSQPKYLTPALLNESYTIPRFGFLEGASSAENICRITGVWQPMMQKLSHRNQPPKKERTWYSNLFLGEDRIKKLDI</sequence>
<name>A0ABX3P6M9_9BACT</name>
<proteinExistence type="predicted"/>
<protein>
    <submittedName>
        <fullName evidence="4">Polysaccharide deacetylase</fullName>
    </submittedName>
</protein>
<dbReference type="InterPro" id="IPR002509">
    <property type="entry name" value="NODB_dom"/>
</dbReference>
<evidence type="ECO:0000256" key="2">
    <source>
        <dbReference type="ARBA" id="ARBA00022729"/>
    </source>
</evidence>
<comment type="subcellular location">
    <subcellularLocation>
        <location evidence="1">Secreted</location>
    </subcellularLocation>
</comment>
<organism evidence="4 5">
    <name type="scientific">Niastella koreensis</name>
    <dbReference type="NCBI Taxonomy" id="354356"/>
    <lineage>
        <taxon>Bacteria</taxon>
        <taxon>Pseudomonadati</taxon>
        <taxon>Bacteroidota</taxon>
        <taxon>Chitinophagia</taxon>
        <taxon>Chitinophagales</taxon>
        <taxon>Chitinophagaceae</taxon>
        <taxon>Niastella</taxon>
    </lineage>
</organism>
<comment type="caution">
    <text evidence="4">The sequence shown here is derived from an EMBL/GenBank/DDBJ whole genome shotgun (WGS) entry which is preliminary data.</text>
</comment>
<dbReference type="RefSeq" id="WP_014223234.1">
    <property type="nucleotide sequence ID" value="NZ_LWBO01000001.1"/>
</dbReference>
<keyword evidence="2" id="KW-0732">Signal</keyword>
<evidence type="ECO:0000313" key="5">
    <source>
        <dbReference type="Proteomes" id="UP000192277"/>
    </source>
</evidence>
<evidence type="ECO:0000313" key="4">
    <source>
        <dbReference type="EMBL" id="OQP55609.1"/>
    </source>
</evidence>
<dbReference type="Pfam" id="PF01522">
    <property type="entry name" value="Polysacc_deac_1"/>
    <property type="match status" value="1"/>
</dbReference>
<dbReference type="InterPro" id="IPR051398">
    <property type="entry name" value="Polysacch_Deacetylase"/>
</dbReference>
<reference evidence="4 5" key="1">
    <citation type="submission" date="2016-04" db="EMBL/GenBank/DDBJ databases">
        <authorList>
            <person name="Chen L."/>
            <person name="Zhuang W."/>
            <person name="Wang G."/>
        </authorList>
    </citation>
    <scope>NUCLEOTIDE SEQUENCE [LARGE SCALE GENOMIC DNA]</scope>
    <source>
        <strain evidence="5">GR20</strain>
    </source>
</reference>
<dbReference type="EMBL" id="LWBO01000001">
    <property type="protein sequence ID" value="OQP55609.1"/>
    <property type="molecule type" value="Genomic_DNA"/>
</dbReference>
<accession>A0ABX3P6M9</accession>
<evidence type="ECO:0000256" key="1">
    <source>
        <dbReference type="ARBA" id="ARBA00004613"/>
    </source>
</evidence>
<dbReference type="PANTHER" id="PTHR34216">
    <property type="match status" value="1"/>
</dbReference>
<dbReference type="PANTHER" id="PTHR34216:SF3">
    <property type="entry name" value="POLY-BETA-1,6-N-ACETYL-D-GLUCOSAMINE N-DEACETYLASE"/>
    <property type="match status" value="1"/>
</dbReference>
<evidence type="ECO:0000259" key="3">
    <source>
        <dbReference type="PROSITE" id="PS51677"/>
    </source>
</evidence>